<proteinExistence type="inferred from homology"/>
<dbReference type="EMBL" id="CAUOFW020007724">
    <property type="protein sequence ID" value="CAK9180333.1"/>
    <property type="molecule type" value="Genomic_DNA"/>
</dbReference>
<feature type="repeat" description="PPR" evidence="3">
    <location>
        <begin position="338"/>
        <end position="372"/>
    </location>
</feature>
<dbReference type="InterPro" id="IPR011990">
    <property type="entry name" value="TPR-like_helical_dom_sf"/>
</dbReference>
<feature type="repeat" description="PPR" evidence="3">
    <location>
        <begin position="303"/>
        <end position="337"/>
    </location>
</feature>
<evidence type="ECO:0000256" key="1">
    <source>
        <dbReference type="ARBA" id="ARBA00007626"/>
    </source>
</evidence>
<evidence type="ECO:0000313" key="4">
    <source>
        <dbReference type="EMBL" id="CAK9180333.1"/>
    </source>
</evidence>
<sequence>MAFQSKGITVFLAQFTRTRYLSQYLHSLIPVLPFSTLDLPVNHVNGEPMENRSNIDESHVLDQLSDLLSIRGSSAIQNPITKTISANQLEIRAVDGFLSPEEKLRGIFLQKIRGRSAIERALTEVGVEITDDVVAKVVNRGNLGAESMVKFFNWAIEQPSIFKDIDTYHIILKALGRRKFFTHMVEMLHDMRMRGISPNSDTLFIVMDSFARARHVCKAIQFFGKLEDFGSKCDTESLNVLLQCLCQRSHVGAANSLLHKMKEKVPFNSMTYNLIIGGWSKSGRISDIERILGEMVAGGFDPNSLTYGYVLEGLGRAGRINEAVEIFENLGKEGHAPDASVYNAMISNFISVGNFDECLKYYKSMLCNSCDPTMDTYVKLISAFLKTRRVADAIEMLDQMLDRGIIPSTGTVTSFIESLCSYGPPYAALMFYKRAKKVGCRISLSAYKLLLKRLSRFGKCGMLLNIWNEMQESGHPSDMEVYEHVINGLCNIGQLDNAVLVIEESLRKGLCPSKLICSKLNNKLLSSNKVEKAYRLLLTIKEARRNDNAQRYWRAKGWHF</sequence>
<dbReference type="Pfam" id="PF01535">
    <property type="entry name" value="PPR"/>
    <property type="match status" value="4"/>
</dbReference>
<organism evidence="4 5">
    <name type="scientific">Ilex paraguariensis</name>
    <name type="common">yerba mate</name>
    <dbReference type="NCBI Taxonomy" id="185542"/>
    <lineage>
        <taxon>Eukaryota</taxon>
        <taxon>Viridiplantae</taxon>
        <taxon>Streptophyta</taxon>
        <taxon>Embryophyta</taxon>
        <taxon>Tracheophyta</taxon>
        <taxon>Spermatophyta</taxon>
        <taxon>Magnoliopsida</taxon>
        <taxon>eudicotyledons</taxon>
        <taxon>Gunneridae</taxon>
        <taxon>Pentapetalae</taxon>
        <taxon>asterids</taxon>
        <taxon>campanulids</taxon>
        <taxon>Aquifoliales</taxon>
        <taxon>Aquifoliaceae</taxon>
        <taxon>Ilex</taxon>
    </lineage>
</organism>
<reference evidence="4 5" key="1">
    <citation type="submission" date="2024-02" db="EMBL/GenBank/DDBJ databases">
        <authorList>
            <person name="Vignale AGUSTIN F."/>
            <person name="Sosa J E."/>
            <person name="Modenutti C."/>
        </authorList>
    </citation>
    <scope>NUCLEOTIDE SEQUENCE [LARGE SCALE GENOMIC DNA]</scope>
</reference>
<feature type="repeat" description="PPR" evidence="3">
    <location>
        <begin position="268"/>
        <end position="302"/>
    </location>
</feature>
<dbReference type="PANTHER" id="PTHR47938:SF1">
    <property type="entry name" value="OS02G0304800 PROTEIN"/>
    <property type="match status" value="1"/>
</dbReference>
<dbReference type="InterPro" id="IPR002885">
    <property type="entry name" value="PPR_rpt"/>
</dbReference>
<dbReference type="AlphaFoldDB" id="A0ABC8UH36"/>
<gene>
    <name evidence="4" type="ORF">ILEXP_LOCUS50325</name>
</gene>
<keyword evidence="5" id="KW-1185">Reference proteome</keyword>
<feature type="repeat" description="PPR" evidence="3">
    <location>
        <begin position="478"/>
        <end position="512"/>
    </location>
</feature>
<dbReference type="Gene3D" id="1.25.40.10">
    <property type="entry name" value="Tetratricopeptide repeat domain"/>
    <property type="match status" value="3"/>
</dbReference>
<feature type="repeat" description="PPR" evidence="3">
    <location>
        <begin position="164"/>
        <end position="198"/>
    </location>
</feature>
<accession>A0ABC8UH36</accession>
<keyword evidence="2" id="KW-0677">Repeat</keyword>
<protein>
    <recommendedName>
        <fullName evidence="6">Pentatricopeptide repeat-containing protein</fullName>
    </recommendedName>
</protein>
<comment type="similarity">
    <text evidence="1">Belongs to the PPR family. P subfamily.</text>
</comment>
<name>A0ABC8UH36_9AQUA</name>
<dbReference type="Pfam" id="PF13041">
    <property type="entry name" value="PPR_2"/>
    <property type="match status" value="2"/>
</dbReference>
<comment type="caution">
    <text evidence="4">The sequence shown here is derived from an EMBL/GenBank/DDBJ whole genome shotgun (WGS) entry which is preliminary data.</text>
</comment>
<evidence type="ECO:0000256" key="3">
    <source>
        <dbReference type="PROSITE-ProRule" id="PRU00708"/>
    </source>
</evidence>
<evidence type="ECO:0000313" key="5">
    <source>
        <dbReference type="Proteomes" id="UP001642360"/>
    </source>
</evidence>
<feature type="repeat" description="PPR" evidence="3">
    <location>
        <begin position="373"/>
        <end position="407"/>
    </location>
</feature>
<evidence type="ECO:0000256" key="2">
    <source>
        <dbReference type="ARBA" id="ARBA00022737"/>
    </source>
</evidence>
<dbReference type="Proteomes" id="UP001642360">
    <property type="component" value="Unassembled WGS sequence"/>
</dbReference>
<dbReference type="PANTHER" id="PTHR47938">
    <property type="entry name" value="RESPIRATORY COMPLEX I CHAPERONE (CIA84), PUTATIVE (AFU_ORTHOLOGUE AFUA_2G06020)-RELATED"/>
    <property type="match status" value="1"/>
</dbReference>
<evidence type="ECO:0008006" key="6">
    <source>
        <dbReference type="Google" id="ProtNLM"/>
    </source>
</evidence>
<dbReference type="PROSITE" id="PS51375">
    <property type="entry name" value="PPR"/>
    <property type="match status" value="6"/>
</dbReference>
<dbReference type="NCBIfam" id="TIGR00756">
    <property type="entry name" value="PPR"/>
    <property type="match status" value="5"/>
</dbReference>